<evidence type="ECO:0000256" key="3">
    <source>
        <dbReference type="ARBA" id="ARBA00022723"/>
    </source>
</evidence>
<evidence type="ECO:0000313" key="11">
    <source>
        <dbReference type="Proteomes" id="UP000008139"/>
    </source>
</evidence>
<comment type="cofactor">
    <cofactor evidence="6 7">
        <name>[4Fe-4S] cluster</name>
        <dbReference type="ChEBI" id="CHEBI:49883"/>
    </cofactor>
    <text evidence="6 7">Binds 1 [4Fe-4S] cluster. The cluster is coordinated with 3 cysteines and an exchangeable S-adenosyl-L-methionine.</text>
</comment>
<keyword evidence="6" id="KW-0808">Transferase</keyword>
<dbReference type="HOGENOM" id="CLU_040406_0_0_7"/>
<feature type="binding site" evidence="6 7">
    <location>
        <position position="64"/>
    </location>
    <ligand>
        <name>[4Fe-4S] cluster</name>
        <dbReference type="ChEBI" id="CHEBI:49883"/>
        <note>4Fe-4S-S-AdoMet</note>
    </ligand>
</feature>
<dbReference type="PANTHER" id="PTHR43076:SF7">
    <property type="entry name" value="AMINODEOXYFUTALOSINE SYNTHASE"/>
    <property type="match status" value="1"/>
</dbReference>
<dbReference type="SMART" id="SM00729">
    <property type="entry name" value="Elp3"/>
    <property type="match status" value="1"/>
</dbReference>
<dbReference type="SFLD" id="SFLDF00342">
    <property type="entry name" value="cyclic_dehypoxanthine_futalosi"/>
    <property type="match status" value="1"/>
</dbReference>
<dbReference type="GO" id="GO:0009234">
    <property type="term" value="P:menaquinone biosynthetic process"/>
    <property type="evidence" value="ECO:0007669"/>
    <property type="project" value="UniProtKB-UniRule"/>
</dbReference>
<organism evidence="10 11">
    <name type="scientific">Hippea maritima (strain ATCC 700847 / DSM 10411 / MH2)</name>
    <dbReference type="NCBI Taxonomy" id="760142"/>
    <lineage>
        <taxon>Bacteria</taxon>
        <taxon>Pseudomonadati</taxon>
        <taxon>Campylobacterota</taxon>
        <taxon>Desulfurellia</taxon>
        <taxon>Desulfurellales</taxon>
        <taxon>Hippeaceae</taxon>
        <taxon>Hippea</taxon>
    </lineage>
</organism>
<protein>
    <recommendedName>
        <fullName evidence="6">Aminodeoxyfutalosine synthase</fullName>
        <shortName evidence="6">AFL synthase</shortName>
        <shortName evidence="6">Aminofutalosine synthase</shortName>
        <ecNumber evidence="6">2.5.1.120</ecNumber>
    </recommendedName>
    <alternativeName>
        <fullName evidence="6">Menaquinone biosynthetic enzyme MqnE</fullName>
    </alternativeName>
</protein>
<evidence type="ECO:0000256" key="1">
    <source>
        <dbReference type="ARBA" id="ARBA00022485"/>
    </source>
</evidence>
<keyword evidence="11" id="KW-1185">Reference proteome</keyword>
<dbReference type="InterPro" id="IPR013785">
    <property type="entry name" value="Aldolase_TIM"/>
</dbReference>
<keyword evidence="6" id="KW-0474">Menaquinone biosynthesis</keyword>
<keyword evidence="4 6" id="KW-0408">Iron</keyword>
<evidence type="ECO:0000256" key="6">
    <source>
        <dbReference type="HAMAP-Rule" id="MF_00993"/>
    </source>
</evidence>
<comment type="catalytic activity">
    <reaction evidence="6">
        <text>3-[(1-carboxyvinyl)-oxy]benzoate + S-adenosyl-L-methionine + H2O = 6-amino-6-deoxyfutalosine + hydrogencarbonate + L-methionine + H(+)</text>
        <dbReference type="Rhea" id="RHEA:33075"/>
        <dbReference type="ChEBI" id="CHEBI:15377"/>
        <dbReference type="ChEBI" id="CHEBI:15378"/>
        <dbReference type="ChEBI" id="CHEBI:17544"/>
        <dbReference type="ChEBI" id="CHEBI:57844"/>
        <dbReference type="ChEBI" id="CHEBI:59789"/>
        <dbReference type="ChEBI" id="CHEBI:64286"/>
        <dbReference type="ChEBI" id="CHEBI:76981"/>
        <dbReference type="EC" id="2.5.1.120"/>
    </reaction>
</comment>
<dbReference type="Gene3D" id="3.20.20.70">
    <property type="entry name" value="Aldolase class I"/>
    <property type="match status" value="1"/>
</dbReference>
<evidence type="ECO:0000256" key="8">
    <source>
        <dbReference type="PIRSR" id="PIRSR004762-2"/>
    </source>
</evidence>
<dbReference type="Proteomes" id="UP000008139">
    <property type="component" value="Chromosome"/>
</dbReference>
<keyword evidence="5 6" id="KW-0411">Iron-sulfur</keyword>
<dbReference type="SFLD" id="SFLDS00029">
    <property type="entry name" value="Radical_SAM"/>
    <property type="match status" value="1"/>
</dbReference>
<keyword evidence="2 6" id="KW-0949">S-adenosyl-L-methionine</keyword>
<feature type="binding site" evidence="8">
    <location>
        <position position="70"/>
    </location>
    <ligand>
        <name>S-adenosyl-L-methionine</name>
        <dbReference type="ChEBI" id="CHEBI:59789"/>
    </ligand>
</feature>
<dbReference type="InParanoid" id="F2LVL1"/>
<feature type="binding site" evidence="6 7">
    <location>
        <position position="71"/>
    </location>
    <ligand>
        <name>[4Fe-4S] cluster</name>
        <dbReference type="ChEBI" id="CHEBI:49883"/>
        <note>4Fe-4S-S-AdoMet</note>
    </ligand>
</feature>
<evidence type="ECO:0000256" key="5">
    <source>
        <dbReference type="ARBA" id="ARBA00023014"/>
    </source>
</evidence>
<evidence type="ECO:0000313" key="10">
    <source>
        <dbReference type="EMBL" id="AEA33795.1"/>
    </source>
</evidence>
<dbReference type="InterPro" id="IPR007197">
    <property type="entry name" value="rSAM"/>
</dbReference>
<dbReference type="CDD" id="cd01335">
    <property type="entry name" value="Radical_SAM"/>
    <property type="match status" value="1"/>
</dbReference>
<keyword evidence="1 6" id="KW-0004">4Fe-4S</keyword>
<evidence type="ECO:0000259" key="9">
    <source>
        <dbReference type="PROSITE" id="PS51918"/>
    </source>
</evidence>
<evidence type="ECO:0000256" key="7">
    <source>
        <dbReference type="PIRSR" id="PIRSR004762-1"/>
    </source>
</evidence>
<feature type="binding site" evidence="6 7">
    <location>
        <position position="68"/>
    </location>
    <ligand>
        <name>[4Fe-4S] cluster</name>
        <dbReference type="ChEBI" id="CHEBI:49883"/>
        <note>4Fe-4S-S-AdoMet</note>
    </ligand>
</feature>
<feature type="domain" description="Radical SAM core" evidence="9">
    <location>
        <begin position="50"/>
        <end position="283"/>
    </location>
</feature>
<gene>
    <name evidence="6" type="primary">mqnE</name>
    <name evidence="10" type="ordered locus">Hipma_0825</name>
</gene>
<dbReference type="InterPro" id="IPR058240">
    <property type="entry name" value="rSAM_sf"/>
</dbReference>
<sequence>MSNFEQIEKKIEAGEPIDFEDARFILSSYDLIRIGKIARSIKLKKTSKKVYFVFNKHINYTNLCISKCKFCAFYRLGDEEDAYTMEIDEIIDEIAKMPDGIKEVHIVGGLHPSKPFSYYLNMVSAIKRNFPSVNVKAFTAVEIDYFSKLSGLDYEGVLKELKKAGLDSMPGGGAEVFSERVRKKLYPNKIPYEKWAEVHAIAHRLNIPTNATLLFGHIETDDEIIDHLFKLRKLQQEHPGFLCFIPLSFHPANTPLEGKIQKVDAVKELKVLALSRIILDNFPHIKAYWVMLSPKIGQIGLHFGADDIDGTIGQERVTHAAGAKSPLGLARDNMVEMIKNAGFIPVERDALYNEIEVYD</sequence>
<dbReference type="GO" id="GO:0051539">
    <property type="term" value="F:4 iron, 4 sulfur cluster binding"/>
    <property type="evidence" value="ECO:0007669"/>
    <property type="project" value="UniProtKB-KW"/>
</dbReference>
<dbReference type="SFLD" id="SFLDG01389">
    <property type="entry name" value="menaquinone_synthsis_involved"/>
    <property type="match status" value="1"/>
</dbReference>
<dbReference type="GO" id="GO:0102573">
    <property type="term" value="F:aminodeoxyfutalosine synthase activity"/>
    <property type="evidence" value="ECO:0007669"/>
    <property type="project" value="UniProtKB-EC"/>
</dbReference>
<dbReference type="InterPro" id="IPR006638">
    <property type="entry name" value="Elp3/MiaA/NifB-like_rSAM"/>
</dbReference>
<dbReference type="SUPFAM" id="SSF102114">
    <property type="entry name" value="Radical SAM enzymes"/>
    <property type="match status" value="1"/>
</dbReference>
<feature type="binding site" evidence="8">
    <location>
        <position position="175"/>
    </location>
    <ligand>
        <name>S-adenosyl-L-methionine</name>
        <dbReference type="ChEBI" id="CHEBI:59789"/>
    </ligand>
</feature>
<dbReference type="EMBL" id="CP002606">
    <property type="protein sequence ID" value="AEA33795.1"/>
    <property type="molecule type" value="Genomic_DNA"/>
</dbReference>
<dbReference type="InterPro" id="IPR045567">
    <property type="entry name" value="CofH/MnqC-like_C"/>
</dbReference>
<dbReference type="InterPro" id="IPR034405">
    <property type="entry name" value="F420"/>
</dbReference>
<dbReference type="NCBIfam" id="TIGR03700">
    <property type="entry name" value="mena_SCO4494"/>
    <property type="match status" value="1"/>
</dbReference>
<comment type="pathway">
    <text evidence="6">Quinol/quinone metabolism; menaquinone biosynthesis.</text>
</comment>
<dbReference type="PIRSF" id="PIRSF004762">
    <property type="entry name" value="CHP00423"/>
    <property type="match status" value="1"/>
</dbReference>
<dbReference type="HAMAP" id="MF_00993">
    <property type="entry name" value="MqnE"/>
    <property type="match status" value="1"/>
</dbReference>
<dbReference type="eggNOG" id="COG1060">
    <property type="taxonomic scope" value="Bacteria"/>
</dbReference>
<dbReference type="InterPro" id="IPR022432">
    <property type="entry name" value="MqnE"/>
</dbReference>
<dbReference type="AlphaFoldDB" id="F2LVL1"/>
<evidence type="ECO:0000256" key="2">
    <source>
        <dbReference type="ARBA" id="ARBA00022691"/>
    </source>
</evidence>
<dbReference type="GO" id="GO:0005506">
    <property type="term" value="F:iron ion binding"/>
    <property type="evidence" value="ECO:0007669"/>
    <property type="project" value="UniProtKB-UniRule"/>
</dbReference>
<comment type="similarity">
    <text evidence="6">Belongs to the radical SAM superfamily. MqnE family.</text>
</comment>
<dbReference type="EC" id="2.5.1.120" evidence="6"/>
<dbReference type="GO" id="GO:0044689">
    <property type="term" value="F:7,8-didemethyl-8-hydroxy-5-deazariboflavin synthase activity"/>
    <property type="evidence" value="ECO:0007669"/>
    <property type="project" value="TreeGrafter"/>
</dbReference>
<reference evidence="10 11" key="1">
    <citation type="journal article" date="2011" name="Stand. Genomic Sci.">
        <title>Complete genome sequence of the thermophilic sulfur-reducer Hippea maritima type strain (MH(2)).</title>
        <authorList>
            <person name="Huntemann M."/>
            <person name="Lu M."/>
            <person name="Nolan M."/>
            <person name="Lapidus A."/>
            <person name="Lucas S."/>
            <person name="Hammon N."/>
            <person name="Deshpande S."/>
            <person name="Cheng J.F."/>
            <person name="Tapia R."/>
            <person name="Han C."/>
            <person name="Goodwin L."/>
            <person name="Pitluck S."/>
            <person name="Liolios K."/>
            <person name="Pagani I."/>
            <person name="Ivanova N."/>
            <person name="Ovchinikova G."/>
            <person name="Pati A."/>
            <person name="Chen A."/>
            <person name="Palaniappan K."/>
            <person name="Land M."/>
            <person name="Hauser L."/>
            <person name="Jeffries C.D."/>
            <person name="Detter J.C."/>
            <person name="Brambilla E.M."/>
            <person name="Rohde M."/>
            <person name="Spring S."/>
            <person name="Goker M."/>
            <person name="Woyke T."/>
            <person name="Bristow J."/>
            <person name="Eisen J.A."/>
            <person name="Markowitz V."/>
            <person name="Hugenholtz P."/>
            <person name="Kyrpides N.C."/>
            <person name="Klenk H.P."/>
            <person name="Mavromatis K."/>
        </authorList>
    </citation>
    <scope>NUCLEOTIDE SEQUENCE [LARGE SCALE GENOMIC DNA]</scope>
    <source>
        <strain evidence="11">ATCC 700847 / DSM 10411 / MH2</strain>
    </source>
</reference>
<dbReference type="SFLD" id="SFLDF00343">
    <property type="entry name" value="aminofutalosine_synthase_(mqnE"/>
    <property type="match status" value="1"/>
</dbReference>
<name>F2LVL1_HIPMA</name>
<dbReference type="InterPro" id="IPR020050">
    <property type="entry name" value="FO_synthase_su2"/>
</dbReference>
<dbReference type="UniPathway" id="UPA00079"/>
<dbReference type="PANTHER" id="PTHR43076">
    <property type="entry name" value="FO SYNTHASE (COFH)"/>
    <property type="match status" value="1"/>
</dbReference>
<dbReference type="NCBIfam" id="TIGR00423">
    <property type="entry name" value="CofH family radical SAM protein"/>
    <property type="match status" value="1"/>
</dbReference>
<dbReference type="Pfam" id="PF04055">
    <property type="entry name" value="Radical_SAM"/>
    <property type="match status" value="1"/>
</dbReference>
<dbReference type="PROSITE" id="PS51918">
    <property type="entry name" value="RADICAL_SAM"/>
    <property type="match status" value="1"/>
</dbReference>
<evidence type="ECO:0000256" key="4">
    <source>
        <dbReference type="ARBA" id="ARBA00023004"/>
    </source>
</evidence>
<comment type="function">
    <text evidence="6">Radical SAM enzyme that catalyzes the addition of the adenosyl radical to the double bond of 3-[(1-carboxyvinyl)oxy]benzoate, leading to aminodeoxyfutalosine (AFL), a key intermediate in the formation of menaquinone (MK, vitamin K2) from chorismate.</text>
</comment>
<accession>F2LVL1</accession>
<reference evidence="11" key="2">
    <citation type="submission" date="2011-03" db="EMBL/GenBank/DDBJ databases">
        <title>The complete genome of Hippea maritima DSM 10411.</title>
        <authorList>
            <consortium name="US DOE Joint Genome Institute (JGI-PGF)"/>
            <person name="Lucas S."/>
            <person name="Copeland A."/>
            <person name="Lapidus A."/>
            <person name="Bruce D."/>
            <person name="Goodwin L."/>
            <person name="Pitluck S."/>
            <person name="Peters L."/>
            <person name="Kyrpides N."/>
            <person name="Mavromatis K."/>
            <person name="Pagani I."/>
            <person name="Ivanova N."/>
            <person name="Mikhailova N."/>
            <person name="Lu M."/>
            <person name="Detter J.C."/>
            <person name="Tapia R."/>
            <person name="Han C."/>
            <person name="Land M."/>
            <person name="Hauser L."/>
            <person name="Markowitz V."/>
            <person name="Cheng J.-F."/>
            <person name="Hugenholtz P."/>
            <person name="Woyke T."/>
            <person name="Wu D."/>
            <person name="Spring S."/>
            <person name="Schroeder M."/>
            <person name="Brambilla E."/>
            <person name="Klenk H.-P."/>
            <person name="Eisen J.A."/>
        </authorList>
    </citation>
    <scope>NUCLEOTIDE SEQUENCE [LARGE SCALE GENOMIC DNA]</scope>
    <source>
        <strain evidence="11">ATCC 700847 / DSM 10411 / MH2</strain>
    </source>
</reference>
<dbReference type="OrthoDB" id="9802027at2"/>
<dbReference type="Pfam" id="PF19288">
    <property type="entry name" value="CofH_C"/>
    <property type="match status" value="1"/>
</dbReference>
<dbReference type="STRING" id="760142.Hipma_0825"/>
<dbReference type="RefSeq" id="WP_013681836.1">
    <property type="nucleotide sequence ID" value="NC_015318.1"/>
</dbReference>
<keyword evidence="3 6" id="KW-0479">Metal-binding</keyword>
<proteinExistence type="inferred from homology"/>
<dbReference type="KEGG" id="hmr:Hipma_0825"/>
<dbReference type="SFLD" id="SFLDG01064">
    <property type="entry name" value="F420__menaquinone_cofactor_bio"/>
    <property type="match status" value="1"/>
</dbReference>